<dbReference type="InterPro" id="IPR050445">
    <property type="entry name" value="Bact_polysacc_biosynth/exp"/>
</dbReference>
<dbReference type="Proteomes" id="UP001321498">
    <property type="component" value="Chromosome"/>
</dbReference>
<name>A0ABM8G9W6_9MICO</name>
<feature type="region of interest" description="Disordered" evidence="3">
    <location>
        <begin position="354"/>
        <end position="430"/>
    </location>
</feature>
<feature type="compositionally biased region" description="Pro residues" evidence="3">
    <location>
        <begin position="317"/>
        <end position="328"/>
    </location>
</feature>
<evidence type="ECO:0000259" key="5">
    <source>
        <dbReference type="Pfam" id="PF01656"/>
    </source>
</evidence>
<feature type="transmembrane region" description="Helical" evidence="4">
    <location>
        <begin position="20"/>
        <end position="41"/>
    </location>
</feature>
<dbReference type="Gene3D" id="3.40.50.300">
    <property type="entry name" value="P-loop containing nucleotide triphosphate hydrolases"/>
    <property type="match status" value="1"/>
</dbReference>
<feature type="compositionally biased region" description="Low complexity" evidence="3">
    <location>
        <begin position="414"/>
        <end position="430"/>
    </location>
</feature>
<evidence type="ECO:0000313" key="6">
    <source>
        <dbReference type="EMBL" id="BDZ44957.1"/>
    </source>
</evidence>
<dbReference type="InterPro" id="IPR005702">
    <property type="entry name" value="Wzc-like_C"/>
</dbReference>
<evidence type="ECO:0000256" key="3">
    <source>
        <dbReference type="SAM" id="MobiDB-lite"/>
    </source>
</evidence>
<keyword evidence="2" id="KW-0067">ATP-binding</keyword>
<keyword evidence="4" id="KW-0812">Transmembrane</keyword>
<feature type="region of interest" description="Disordered" evidence="3">
    <location>
        <begin position="307"/>
        <end position="332"/>
    </location>
</feature>
<dbReference type="NCBIfam" id="TIGR01007">
    <property type="entry name" value="eps_fam"/>
    <property type="match status" value="1"/>
</dbReference>
<sequence>MRITQVTDAVQPAAPESPNVPLNLALGTLIGLALGLAAAVLRETLDTHVRGEHDVRGLSPAPIIGGIAFDARAPERPLIVQDDPRSIRAESFRTLRTNFQFLGGTDQRHSFVVTSSVQGEGKTTTVANLAIALADAGRRVIVIDADLRRPRLADMLGLEGAVGLSDLLIGRADFDDLVQPWGSGSLDVLPAGRIPPNPSELLGSSAMVQLIARLEQSYEYVLFDAAPLLPVTDAAVLSTYVSGVLVVVASGRTRKAQLRQTFAALRNVEVTPAGVVLTMLPAKGPDAYGYGYSYGYLADPADVADWVPASETGTPRPAEPLPTEPPAVGPSAAEYPSVLRLPAMPAVQLPAAVEPPAEAPAEPVPADRRSSISRGARPAKVRPQRPARRRGRRNAVRLRSAVPDSGEEQETTLEEAAFLESESAARSGTL</sequence>
<keyword evidence="4" id="KW-1133">Transmembrane helix</keyword>
<keyword evidence="1" id="KW-0547">Nucleotide-binding</keyword>
<dbReference type="InterPro" id="IPR027417">
    <property type="entry name" value="P-loop_NTPase"/>
</dbReference>
<protein>
    <recommendedName>
        <fullName evidence="5">CobQ/CobB/MinD/ParA nucleotide binding domain-containing protein</fullName>
    </recommendedName>
</protein>
<feature type="domain" description="CobQ/CobB/MinD/ParA nucleotide binding" evidence="5">
    <location>
        <begin position="112"/>
        <end position="278"/>
    </location>
</feature>
<evidence type="ECO:0000256" key="2">
    <source>
        <dbReference type="ARBA" id="ARBA00022840"/>
    </source>
</evidence>
<evidence type="ECO:0000256" key="1">
    <source>
        <dbReference type="ARBA" id="ARBA00022741"/>
    </source>
</evidence>
<proteinExistence type="predicted"/>
<accession>A0ABM8G9W6</accession>
<keyword evidence="4" id="KW-0472">Membrane</keyword>
<feature type="compositionally biased region" description="Basic residues" evidence="3">
    <location>
        <begin position="377"/>
        <end position="396"/>
    </location>
</feature>
<dbReference type="EMBL" id="AP027731">
    <property type="protein sequence ID" value="BDZ44957.1"/>
    <property type="molecule type" value="Genomic_DNA"/>
</dbReference>
<evidence type="ECO:0000256" key="4">
    <source>
        <dbReference type="SAM" id="Phobius"/>
    </source>
</evidence>
<reference evidence="7" key="1">
    <citation type="journal article" date="2019" name="Int. J. Syst. Evol. Microbiol.">
        <title>The Global Catalogue of Microorganisms (GCM) 10K type strain sequencing project: providing services to taxonomists for standard genome sequencing and annotation.</title>
        <authorList>
            <consortium name="The Broad Institute Genomics Platform"/>
            <consortium name="The Broad Institute Genome Sequencing Center for Infectious Disease"/>
            <person name="Wu L."/>
            <person name="Ma J."/>
        </authorList>
    </citation>
    <scope>NUCLEOTIDE SEQUENCE [LARGE SCALE GENOMIC DNA]</scope>
    <source>
        <strain evidence="7">NBRC 108725</strain>
    </source>
</reference>
<dbReference type="RefSeq" id="WP_286278357.1">
    <property type="nucleotide sequence ID" value="NZ_AP027731.1"/>
</dbReference>
<dbReference type="PANTHER" id="PTHR32309">
    <property type="entry name" value="TYROSINE-PROTEIN KINASE"/>
    <property type="match status" value="1"/>
</dbReference>
<gene>
    <name evidence="6" type="ORF">GCM10025866_08660</name>
</gene>
<keyword evidence="7" id="KW-1185">Reference proteome</keyword>
<dbReference type="InterPro" id="IPR002586">
    <property type="entry name" value="CobQ/CobB/MinD/ParA_Nub-bd_dom"/>
</dbReference>
<dbReference type="Pfam" id="PF01656">
    <property type="entry name" value="CbiA"/>
    <property type="match status" value="1"/>
</dbReference>
<dbReference type="SUPFAM" id="SSF52540">
    <property type="entry name" value="P-loop containing nucleoside triphosphate hydrolases"/>
    <property type="match status" value="1"/>
</dbReference>
<evidence type="ECO:0000313" key="7">
    <source>
        <dbReference type="Proteomes" id="UP001321498"/>
    </source>
</evidence>
<dbReference type="CDD" id="cd05387">
    <property type="entry name" value="BY-kinase"/>
    <property type="match status" value="1"/>
</dbReference>
<organism evidence="6 7">
    <name type="scientific">Naasia aerilata</name>
    <dbReference type="NCBI Taxonomy" id="1162966"/>
    <lineage>
        <taxon>Bacteria</taxon>
        <taxon>Bacillati</taxon>
        <taxon>Actinomycetota</taxon>
        <taxon>Actinomycetes</taxon>
        <taxon>Micrococcales</taxon>
        <taxon>Microbacteriaceae</taxon>
        <taxon>Naasia</taxon>
    </lineage>
</organism>
<dbReference type="PANTHER" id="PTHR32309:SF31">
    <property type="entry name" value="CAPSULAR EXOPOLYSACCHARIDE FAMILY"/>
    <property type="match status" value="1"/>
</dbReference>